<dbReference type="EMBL" id="NBNE01001638">
    <property type="protein sequence ID" value="OWZ13220.1"/>
    <property type="molecule type" value="Genomic_DNA"/>
</dbReference>
<proteinExistence type="predicted"/>
<protein>
    <submittedName>
        <fullName evidence="1">Retrotransposon protein</fullName>
    </submittedName>
</protein>
<name>A0A225W8Q8_9STRA</name>
<comment type="caution">
    <text evidence="1">The sequence shown here is derived from an EMBL/GenBank/DDBJ whole genome shotgun (WGS) entry which is preliminary data.</text>
</comment>
<reference evidence="2" key="1">
    <citation type="submission" date="2017-03" db="EMBL/GenBank/DDBJ databases">
        <title>Phytopthora megakarya and P. palmivora, two closely related causual agents of cacao black pod achieved similar genome size and gene model numbers by different mechanisms.</title>
        <authorList>
            <person name="Ali S."/>
            <person name="Shao J."/>
            <person name="Larry D.J."/>
            <person name="Kronmiller B."/>
            <person name="Shen D."/>
            <person name="Strem M.D."/>
            <person name="Melnick R.L."/>
            <person name="Guiltinan M.J."/>
            <person name="Tyler B.M."/>
            <person name="Meinhardt L.W."/>
            <person name="Bailey B.A."/>
        </authorList>
    </citation>
    <scope>NUCLEOTIDE SEQUENCE [LARGE SCALE GENOMIC DNA]</scope>
    <source>
        <strain evidence="2">zdho120</strain>
    </source>
</reference>
<accession>A0A225W8Q8</accession>
<dbReference type="SUPFAM" id="SSF56672">
    <property type="entry name" value="DNA/RNA polymerases"/>
    <property type="match status" value="1"/>
</dbReference>
<dbReference type="Gene3D" id="3.10.10.10">
    <property type="entry name" value="HIV Type 1 Reverse Transcriptase, subunit A, domain 1"/>
    <property type="match status" value="1"/>
</dbReference>
<dbReference type="OrthoDB" id="121136at2759"/>
<organism evidence="1 2">
    <name type="scientific">Phytophthora megakarya</name>
    <dbReference type="NCBI Taxonomy" id="4795"/>
    <lineage>
        <taxon>Eukaryota</taxon>
        <taxon>Sar</taxon>
        <taxon>Stramenopiles</taxon>
        <taxon>Oomycota</taxon>
        <taxon>Peronosporomycetes</taxon>
        <taxon>Peronosporales</taxon>
        <taxon>Peronosporaceae</taxon>
        <taxon>Phytophthora</taxon>
    </lineage>
</organism>
<dbReference type="InterPro" id="IPR043502">
    <property type="entry name" value="DNA/RNA_pol_sf"/>
</dbReference>
<sequence length="148" mass="16858">MTDFVKFNPRINWQTHEVKLASSLFAFPDISAAYLHVPITPEDSRLHEFVAAPHDFNLYHVKVIAAEADGDHPEEIKRLLEEFKDVFPGILPAGLPPERRVEFELNLKADARPSCRAPIQLSKTEQEALQGFVDDLLKKQWIEISDSP</sequence>
<dbReference type="Proteomes" id="UP000198211">
    <property type="component" value="Unassembled WGS sequence"/>
</dbReference>
<gene>
    <name evidence="1" type="ORF">PHMEG_00013499</name>
</gene>
<evidence type="ECO:0000313" key="1">
    <source>
        <dbReference type="EMBL" id="OWZ13220.1"/>
    </source>
</evidence>
<dbReference type="AlphaFoldDB" id="A0A225W8Q8"/>
<keyword evidence="2" id="KW-1185">Reference proteome</keyword>
<evidence type="ECO:0000313" key="2">
    <source>
        <dbReference type="Proteomes" id="UP000198211"/>
    </source>
</evidence>